<evidence type="ECO:0000313" key="2">
    <source>
        <dbReference type="Proteomes" id="UP000014012"/>
    </source>
</evidence>
<reference evidence="1 2" key="1">
    <citation type="journal article" date="2013" name="Genome Announc.">
        <title>Genome Sequence of Plesiomonas shigelloides Strain 302-73 (Serotype O1).</title>
        <authorList>
            <person name="Pique N."/>
            <person name="Aquilini E."/>
            <person name="Alioto T."/>
            <person name="Minana-Galbis D."/>
            <person name="Tomas J.M."/>
        </authorList>
    </citation>
    <scope>NUCLEOTIDE SEQUENCE [LARGE SCALE GENOMIC DNA]</scope>
    <source>
        <strain evidence="1 2">302-73</strain>
    </source>
</reference>
<dbReference type="EMBL" id="AQQO01000021">
    <property type="protein sequence ID" value="EON90085.1"/>
    <property type="molecule type" value="Genomic_DNA"/>
</dbReference>
<accession>R8AUU3</accession>
<protein>
    <submittedName>
        <fullName evidence="1">Uncharacterized protein</fullName>
    </submittedName>
</protein>
<organism evidence="1 2">
    <name type="scientific">Plesiomonas shigelloides 302-73</name>
    <dbReference type="NCBI Taxonomy" id="1315976"/>
    <lineage>
        <taxon>Bacteria</taxon>
        <taxon>Pseudomonadati</taxon>
        <taxon>Pseudomonadota</taxon>
        <taxon>Gammaproteobacteria</taxon>
        <taxon>Enterobacterales</taxon>
        <taxon>Enterobacteriaceae</taxon>
        <taxon>Plesiomonas</taxon>
    </lineage>
</organism>
<sequence length="61" mass="6862">MMSMTTNRREKAATTFCMMDIFLSISVQVFLCSLFAQQRAQNDNRDTVTITMSICMATKGA</sequence>
<dbReference type="Proteomes" id="UP000014012">
    <property type="component" value="Unassembled WGS sequence"/>
</dbReference>
<name>R8AUU3_PLESH</name>
<dbReference type="HOGENOM" id="CLU_2918715_0_0_6"/>
<comment type="caution">
    <text evidence="1">The sequence shown here is derived from an EMBL/GenBank/DDBJ whole genome shotgun (WGS) entry which is preliminary data.</text>
</comment>
<keyword evidence="2" id="KW-1185">Reference proteome</keyword>
<dbReference type="AlphaFoldDB" id="R8AUU3"/>
<proteinExistence type="predicted"/>
<evidence type="ECO:0000313" key="1">
    <source>
        <dbReference type="EMBL" id="EON90085.1"/>
    </source>
</evidence>
<gene>
    <name evidence="1" type="ORF">PLESHI_01112</name>
</gene>